<dbReference type="EC" id="2.4.1.64" evidence="9"/>
<dbReference type="InterPro" id="IPR005195">
    <property type="entry name" value="Glyco_hydro_65_M"/>
</dbReference>
<accession>A0A841BPU9</accession>
<feature type="binding site" evidence="4">
    <location>
        <begin position="362"/>
        <end position="363"/>
    </location>
    <ligand>
        <name>substrate</name>
    </ligand>
</feature>
<gene>
    <name evidence="9" type="ORF">F4553_002240</name>
</gene>
<reference evidence="9 10" key="1">
    <citation type="submission" date="2020-08" db="EMBL/GenBank/DDBJ databases">
        <title>Sequencing the genomes of 1000 actinobacteria strains.</title>
        <authorList>
            <person name="Klenk H.-P."/>
        </authorList>
    </citation>
    <scope>NUCLEOTIDE SEQUENCE [LARGE SCALE GENOMIC DNA]</scope>
    <source>
        <strain evidence="9 10">DSM 45362</strain>
    </source>
</reference>
<dbReference type="InterPro" id="IPR008928">
    <property type="entry name" value="6-hairpin_glycosidase_sf"/>
</dbReference>
<dbReference type="SUPFAM" id="SSF48208">
    <property type="entry name" value="Six-hairpin glycosidases"/>
    <property type="match status" value="1"/>
</dbReference>
<dbReference type="InterPro" id="IPR012341">
    <property type="entry name" value="6hp_glycosidase-like_sf"/>
</dbReference>
<evidence type="ECO:0000259" key="7">
    <source>
        <dbReference type="Pfam" id="PF03633"/>
    </source>
</evidence>
<dbReference type="EMBL" id="JACHMN010000002">
    <property type="protein sequence ID" value="MBB5868861.1"/>
    <property type="molecule type" value="Genomic_DNA"/>
</dbReference>
<feature type="domain" description="Glycoside hydrolase family 65 C-terminal" evidence="7">
    <location>
        <begin position="690"/>
        <end position="753"/>
    </location>
</feature>
<dbReference type="PANTHER" id="PTHR11051">
    <property type="entry name" value="GLYCOSYL HYDROLASE-RELATED"/>
    <property type="match status" value="1"/>
</dbReference>
<evidence type="ECO:0000256" key="4">
    <source>
        <dbReference type="PIRSR" id="PIRSR036289-51"/>
    </source>
</evidence>
<evidence type="ECO:0000256" key="3">
    <source>
        <dbReference type="PIRSR" id="PIRSR036289-50"/>
    </source>
</evidence>
<dbReference type="InterPro" id="IPR037018">
    <property type="entry name" value="GH65_N"/>
</dbReference>
<dbReference type="Gene3D" id="2.70.98.40">
    <property type="entry name" value="Glycoside hydrolase, family 65, N-terminal domain"/>
    <property type="match status" value="1"/>
</dbReference>
<evidence type="ECO:0000259" key="6">
    <source>
        <dbReference type="Pfam" id="PF03632"/>
    </source>
</evidence>
<dbReference type="PANTHER" id="PTHR11051:SF13">
    <property type="entry name" value="GLYCOSYL TRANSFERASE"/>
    <property type="match status" value="1"/>
</dbReference>
<feature type="binding site" evidence="4">
    <location>
        <begin position="593"/>
        <end position="594"/>
    </location>
    <ligand>
        <name>substrate</name>
    </ligand>
</feature>
<dbReference type="AlphaFoldDB" id="A0A841BPU9"/>
<dbReference type="GO" id="GO:0005975">
    <property type="term" value="P:carbohydrate metabolic process"/>
    <property type="evidence" value="ECO:0007669"/>
    <property type="project" value="InterPro"/>
</dbReference>
<dbReference type="Pfam" id="PF03636">
    <property type="entry name" value="Glyco_hydro_65N"/>
    <property type="match status" value="1"/>
</dbReference>
<proteinExistence type="inferred from homology"/>
<feature type="region of interest" description="Disordered" evidence="5">
    <location>
        <begin position="762"/>
        <end position="811"/>
    </location>
</feature>
<organism evidence="9 10">
    <name type="scientific">Allocatelliglobosispora scoriae</name>
    <dbReference type="NCBI Taxonomy" id="643052"/>
    <lineage>
        <taxon>Bacteria</taxon>
        <taxon>Bacillati</taxon>
        <taxon>Actinomycetota</taxon>
        <taxon>Actinomycetes</taxon>
        <taxon>Micromonosporales</taxon>
        <taxon>Micromonosporaceae</taxon>
        <taxon>Allocatelliglobosispora</taxon>
    </lineage>
</organism>
<feature type="compositionally biased region" description="Low complexity" evidence="5">
    <location>
        <begin position="797"/>
        <end position="811"/>
    </location>
</feature>
<dbReference type="Pfam" id="PF03633">
    <property type="entry name" value="Glyco_hydro_65C"/>
    <property type="match status" value="1"/>
</dbReference>
<keyword evidence="10" id="KW-1185">Reference proteome</keyword>
<keyword evidence="9" id="KW-0328">Glycosyltransferase</keyword>
<evidence type="ECO:0000256" key="1">
    <source>
        <dbReference type="ARBA" id="ARBA00006768"/>
    </source>
</evidence>
<dbReference type="PIRSF" id="PIRSF036289">
    <property type="entry name" value="Glycosyl_hydrolase_malt_phosph"/>
    <property type="match status" value="1"/>
</dbReference>
<keyword evidence="2" id="KW-0378">Hydrolase</keyword>
<evidence type="ECO:0000313" key="10">
    <source>
        <dbReference type="Proteomes" id="UP000587527"/>
    </source>
</evidence>
<evidence type="ECO:0000259" key="8">
    <source>
        <dbReference type="Pfam" id="PF03636"/>
    </source>
</evidence>
<dbReference type="GO" id="GO:0030246">
    <property type="term" value="F:carbohydrate binding"/>
    <property type="evidence" value="ECO:0007669"/>
    <property type="project" value="InterPro"/>
</dbReference>
<feature type="active site" description="Proton donor" evidence="3">
    <location>
        <position position="489"/>
    </location>
</feature>
<dbReference type="InterPro" id="IPR017045">
    <property type="entry name" value="Malt_Pase/Glycosyl_Hdrlase"/>
</dbReference>
<dbReference type="InterPro" id="IPR005196">
    <property type="entry name" value="Glyco_hydro_65_N"/>
</dbReference>
<feature type="compositionally biased region" description="Pro residues" evidence="5">
    <location>
        <begin position="762"/>
        <end position="775"/>
    </location>
</feature>
<feature type="domain" description="Glycoside hydrolase family 65 N-terminal" evidence="8">
    <location>
        <begin position="16"/>
        <end position="271"/>
    </location>
</feature>
<dbReference type="Gene3D" id="1.50.10.10">
    <property type="match status" value="1"/>
</dbReference>
<name>A0A841BPU9_9ACTN</name>
<evidence type="ECO:0000256" key="5">
    <source>
        <dbReference type="SAM" id="MobiDB-lite"/>
    </source>
</evidence>
<dbReference type="SUPFAM" id="SSF74650">
    <property type="entry name" value="Galactose mutarotase-like"/>
    <property type="match status" value="1"/>
</dbReference>
<dbReference type="Gene3D" id="2.60.420.10">
    <property type="entry name" value="Maltose phosphorylase, domain 3"/>
    <property type="match status" value="1"/>
</dbReference>
<dbReference type="Proteomes" id="UP000587527">
    <property type="component" value="Unassembled WGS sequence"/>
</dbReference>
<comment type="caution">
    <text evidence="9">The sequence shown here is derived from an EMBL/GenBank/DDBJ whole genome shotgun (WGS) entry which is preliminary data.</text>
</comment>
<evidence type="ECO:0000256" key="2">
    <source>
        <dbReference type="ARBA" id="ARBA00023295"/>
    </source>
</evidence>
<dbReference type="Pfam" id="PF03632">
    <property type="entry name" value="Glyco_hydro_65m"/>
    <property type="match status" value="1"/>
</dbReference>
<keyword evidence="2" id="KW-0326">Glycosidase</keyword>
<protein>
    <submittedName>
        <fullName evidence="9">Alpha,alpha-trehalose phosphorylase</fullName>
        <ecNumber evidence="9">2.4.1.64</ecNumber>
    </submittedName>
</protein>
<dbReference type="GO" id="GO:0004553">
    <property type="term" value="F:hydrolase activity, hydrolyzing O-glycosyl compounds"/>
    <property type="evidence" value="ECO:0007669"/>
    <property type="project" value="TreeGrafter"/>
</dbReference>
<dbReference type="GO" id="GO:0047656">
    <property type="term" value="F:alpha,alpha-trehalose phosphorylase activity"/>
    <property type="evidence" value="ECO:0007669"/>
    <property type="project" value="UniProtKB-EC"/>
</dbReference>
<dbReference type="InterPro" id="IPR011013">
    <property type="entry name" value="Gal_mutarotase_sf_dom"/>
</dbReference>
<evidence type="ECO:0000313" key="9">
    <source>
        <dbReference type="EMBL" id="MBB5868861.1"/>
    </source>
</evidence>
<comment type="similarity">
    <text evidence="1">Belongs to the glycosyl hydrolase 65 family.</text>
</comment>
<dbReference type="InterPro" id="IPR005194">
    <property type="entry name" value="Glyco_hydro_65_C"/>
</dbReference>
<sequence length="811" mass="89071">MIREHGFPVEPWHVREEELDLDVLAQSESVFALANGHIGLRGNLDEGEPYGISGTYLNSFYELRPLPYAEAGYGYPESGQTIVNVTNGKLIRLLVDDEPLDVRHGELLSHERVLDLRAGTLRRELVWRSPGGSVVKVISTRLVSFTQRSVAAVRYEVEPVNCSIRLIVQSELVANEASATPSTDPRVAAVLESPLVAEEQLVTDDGTALLVHSTRTSKLRAGAAMVHEVDCAVRTDVSTEAYEDWARTTVACELADGERLTLTKLLAYGWSSRRSVPAIRDQVGAALAGARFSGWEGLLAEQRDYLDSFWDAADVRIDGDPEVQQAVRFGLFHVLQAGARAEQRPISAKGLTGPGYDGHAFWDTEMFVLPVLTYTHPAAVADALRWRLDTLELARQRAQQLGLAGAAFPWRTISGHECSGYWPAGTASFHIGADIADAVRRYVQATGDAGFERDIAVDLLVETARLWRTLGHHDRHGRFHIDGVTGPDEYTAVRDDNVYTNLMAQRNLLAAAESAARHPDQARRLGVTDEESAAWRDAAAAMHIQIDDELGVHSQAEEFTRLQEWNFAATPAEHYPLLLHYPYFDLYRKQVIKQADVVLAMHWRGDAFTAEQKARNFAYYEQRTVRDSSLSSCTQAVLAAETGHLELAHDYLGEAALMDLRDIHANTGEGLHIAALAGAWIALVGGFGGLRDHGDVLEFSPRLPERISRLEFSLMWRGLRLRVVVTQAEATYSLRDGSDDARMPLLHHGAAIEVTCAHPVTAPVPPRIHPGPAPSQPHGRAPARRAPAAQVPHQNHPAAGTPTAAGRTAAE</sequence>
<feature type="domain" description="Glycoside hydrolase family 65 central catalytic" evidence="6">
    <location>
        <begin position="328"/>
        <end position="680"/>
    </location>
</feature>
<dbReference type="FunFam" id="1.50.10.10:FF:000029">
    <property type="entry name" value="Family 65 glycosyl hydrolase"/>
    <property type="match status" value="1"/>
</dbReference>
<keyword evidence="9" id="KW-0808">Transferase</keyword>